<protein>
    <submittedName>
        <fullName evidence="1">Uncharacterized protein</fullName>
    </submittedName>
</protein>
<dbReference type="AlphaFoldDB" id="A0A7S1IUT5"/>
<gene>
    <name evidence="1" type="ORF">EGYM00392_LOCUS34753</name>
</gene>
<dbReference type="EMBL" id="HBGA01093003">
    <property type="protein sequence ID" value="CAD9023628.1"/>
    <property type="molecule type" value="Transcribed_RNA"/>
</dbReference>
<organism evidence="1">
    <name type="scientific">Eutreptiella gymnastica</name>
    <dbReference type="NCBI Taxonomy" id="73025"/>
    <lineage>
        <taxon>Eukaryota</taxon>
        <taxon>Discoba</taxon>
        <taxon>Euglenozoa</taxon>
        <taxon>Euglenida</taxon>
        <taxon>Spirocuta</taxon>
        <taxon>Euglenophyceae</taxon>
        <taxon>Eutreptiales</taxon>
        <taxon>Eutreptiaceae</taxon>
        <taxon>Eutreptiella</taxon>
    </lineage>
</organism>
<evidence type="ECO:0000313" key="1">
    <source>
        <dbReference type="EMBL" id="CAD9023628.1"/>
    </source>
</evidence>
<reference evidence="1" key="1">
    <citation type="submission" date="2021-01" db="EMBL/GenBank/DDBJ databases">
        <authorList>
            <person name="Corre E."/>
            <person name="Pelletier E."/>
            <person name="Niang G."/>
            <person name="Scheremetjew M."/>
            <person name="Finn R."/>
            <person name="Kale V."/>
            <person name="Holt S."/>
            <person name="Cochrane G."/>
            <person name="Meng A."/>
            <person name="Brown T."/>
            <person name="Cohen L."/>
        </authorList>
    </citation>
    <scope>NUCLEOTIDE SEQUENCE</scope>
    <source>
        <strain evidence="1">NIES-381</strain>
    </source>
</reference>
<name>A0A7S1IUT5_9EUGL</name>
<accession>A0A7S1IUT5</accession>
<sequence length="92" mass="9893">MTAAGLGPWGILLVGTHIGTLLLPEELRQPLAALRARVGVQQQDSTDLGLIHLIWDLAQGPDEGLEAGEEPLVLCADKLQHQLDVPLEVDRS</sequence>
<proteinExistence type="predicted"/>